<proteinExistence type="inferred from homology"/>
<evidence type="ECO:0000256" key="3">
    <source>
        <dbReference type="SAM" id="MobiDB-lite"/>
    </source>
</evidence>
<reference evidence="5 6" key="1">
    <citation type="submission" date="2019-03" db="EMBL/GenBank/DDBJ databases">
        <title>Genomic Encyclopedia of Type Strains, Phase IV (KMG-IV): sequencing the most valuable type-strain genomes for metagenomic binning, comparative biology and taxonomic classification.</title>
        <authorList>
            <person name="Goeker M."/>
        </authorList>
    </citation>
    <scope>NUCLEOTIDE SEQUENCE [LARGE SCALE GENOMIC DNA]</scope>
    <source>
        <strain evidence="5 6">DSM 19377</strain>
    </source>
</reference>
<dbReference type="RefSeq" id="WP_279389158.1">
    <property type="nucleotide sequence ID" value="NZ_SLXK01000002.1"/>
</dbReference>
<dbReference type="PIRSF" id="PIRSF005690">
    <property type="entry name" value="GerBA"/>
    <property type="match status" value="1"/>
</dbReference>
<evidence type="ECO:0000256" key="4">
    <source>
        <dbReference type="SAM" id="Phobius"/>
    </source>
</evidence>
<feature type="transmembrane region" description="Helical" evidence="4">
    <location>
        <begin position="371"/>
        <end position="390"/>
    </location>
</feature>
<comment type="similarity">
    <text evidence="1">Belongs to the GerABKA family.</text>
</comment>
<dbReference type="InterPro" id="IPR004995">
    <property type="entry name" value="Spore_Ger"/>
</dbReference>
<organism evidence="5 6">
    <name type="scientific">Scopulibacillus darangshiensis</name>
    <dbReference type="NCBI Taxonomy" id="442528"/>
    <lineage>
        <taxon>Bacteria</taxon>
        <taxon>Bacillati</taxon>
        <taxon>Bacillota</taxon>
        <taxon>Bacilli</taxon>
        <taxon>Bacillales</taxon>
        <taxon>Sporolactobacillaceae</taxon>
        <taxon>Scopulibacillus</taxon>
    </lineage>
</organism>
<feature type="transmembrane region" description="Helical" evidence="4">
    <location>
        <begin position="301"/>
        <end position="321"/>
    </location>
</feature>
<comment type="caution">
    <text evidence="5">The sequence shown here is derived from an EMBL/GenBank/DDBJ whole genome shotgun (WGS) entry which is preliminary data.</text>
</comment>
<sequence length="504" mass="56778">MKGVRTIKEKREENKEPINKKLKDNENYMKERLDVGAGNFDVGVRNMEIFSDEIGIYYCNSLVDSSLIVELIRELLRIVDSHRPNLKAKDIIKNHLAHEQVKEIKTLDESVDNMLSGLIVILIDGEQVGLVIDVRHYPGRSPEEPDVEKVIRGSKDGFTENIIENAGLMRRRVRDERYRNDIMQIGERSKTDVCLCYLKDVANPGLLKTLKSELKKIEVDGIPMADKTIEEYLVKQGINPYPLVRYTGRPDVAAAHILEGHILLITDTSPSIIIFPTTLFHHVQHAEEYRQTPSVGAFLRWVRFIAMLASIFLVPLWLLLVENQSLLPPGLDFIGPNKHDYHIPLIVQILIAEIGVETLRMAAIHTPTSLSTALGLIAAVLVGQIAVQVGIFVSEVILYVAVSAIGAFATPSYELSVANKITRILLILVVGFFHVPGFVIFTTLLVIYLARVKNLNTPYLWPFIPFNPMALFNILVRTAMPLSRIRPSIVKPLNKTKQPTPNRK</sequence>
<dbReference type="PANTHER" id="PTHR22550">
    <property type="entry name" value="SPORE GERMINATION PROTEIN"/>
    <property type="match status" value="1"/>
</dbReference>
<dbReference type="PANTHER" id="PTHR22550:SF9">
    <property type="entry name" value="STAGE V SPORULATION PROTEIN AF"/>
    <property type="match status" value="1"/>
</dbReference>
<evidence type="ECO:0000313" key="6">
    <source>
        <dbReference type="Proteomes" id="UP000295416"/>
    </source>
</evidence>
<name>A0A4R2PCA7_9BACL</name>
<keyword evidence="2 4" id="KW-0472">Membrane</keyword>
<feature type="transmembrane region" description="Helical" evidence="4">
    <location>
        <begin position="396"/>
        <end position="413"/>
    </location>
</feature>
<keyword evidence="4" id="KW-1133">Transmembrane helix</keyword>
<evidence type="ECO:0000256" key="2">
    <source>
        <dbReference type="ARBA" id="ARBA00023136"/>
    </source>
</evidence>
<dbReference type="Pfam" id="PF03323">
    <property type="entry name" value="GerA"/>
    <property type="match status" value="1"/>
</dbReference>
<feature type="region of interest" description="Disordered" evidence="3">
    <location>
        <begin position="1"/>
        <end position="23"/>
    </location>
</feature>
<feature type="transmembrane region" description="Helical" evidence="4">
    <location>
        <begin position="459"/>
        <end position="476"/>
    </location>
</feature>
<accession>A0A4R2PCA7</accession>
<dbReference type="GO" id="GO:0009847">
    <property type="term" value="P:spore germination"/>
    <property type="evidence" value="ECO:0007669"/>
    <property type="project" value="InterPro"/>
</dbReference>
<feature type="transmembrane region" description="Helical" evidence="4">
    <location>
        <begin position="425"/>
        <end position="447"/>
    </location>
</feature>
<dbReference type="Proteomes" id="UP000295416">
    <property type="component" value="Unassembled WGS sequence"/>
</dbReference>
<evidence type="ECO:0000313" key="5">
    <source>
        <dbReference type="EMBL" id="TCP31721.1"/>
    </source>
</evidence>
<dbReference type="EMBL" id="SLXK01000002">
    <property type="protein sequence ID" value="TCP31721.1"/>
    <property type="molecule type" value="Genomic_DNA"/>
</dbReference>
<keyword evidence="4" id="KW-0812">Transmembrane</keyword>
<dbReference type="AlphaFoldDB" id="A0A4R2PCA7"/>
<protein>
    <submittedName>
        <fullName evidence="5">Stage V sporulation protein AF</fullName>
    </submittedName>
</protein>
<dbReference type="InterPro" id="IPR050768">
    <property type="entry name" value="UPF0353/GerABKA_families"/>
</dbReference>
<keyword evidence="6" id="KW-1185">Reference proteome</keyword>
<evidence type="ECO:0000256" key="1">
    <source>
        <dbReference type="ARBA" id="ARBA00005278"/>
    </source>
</evidence>
<gene>
    <name evidence="5" type="ORF">EV207_102214</name>
</gene>
<feature type="transmembrane region" description="Helical" evidence="4">
    <location>
        <begin position="341"/>
        <end position="359"/>
    </location>
</feature>
<dbReference type="GO" id="GO:0016020">
    <property type="term" value="C:membrane"/>
    <property type="evidence" value="ECO:0007669"/>
    <property type="project" value="InterPro"/>
</dbReference>